<keyword evidence="3 6" id="KW-0812">Transmembrane</keyword>
<dbReference type="InterPro" id="IPR003838">
    <property type="entry name" value="ABC3_permease_C"/>
</dbReference>
<keyword evidence="2" id="KW-1003">Cell membrane</keyword>
<dbReference type="Pfam" id="PF02687">
    <property type="entry name" value="FtsX"/>
    <property type="match status" value="1"/>
</dbReference>
<evidence type="ECO:0000256" key="2">
    <source>
        <dbReference type="ARBA" id="ARBA00022475"/>
    </source>
</evidence>
<evidence type="ECO:0000256" key="6">
    <source>
        <dbReference type="SAM" id="Phobius"/>
    </source>
</evidence>
<feature type="transmembrane region" description="Helical" evidence="6">
    <location>
        <begin position="68"/>
        <end position="93"/>
    </location>
</feature>
<evidence type="ECO:0000259" key="7">
    <source>
        <dbReference type="Pfam" id="PF02687"/>
    </source>
</evidence>
<evidence type="ECO:0000256" key="1">
    <source>
        <dbReference type="ARBA" id="ARBA00004651"/>
    </source>
</evidence>
<comment type="caution">
    <text evidence="8">The sequence shown here is derived from an EMBL/GenBank/DDBJ whole genome shotgun (WGS) entry which is preliminary data.</text>
</comment>
<sequence>MAAPDRVRELGSLRLAGATRSQVLRLVGAEALTVVAVGTALGLLVAGLNLAGMWTALGLLSVRTTIAVPWTALVTAATACAVLAVTAPAALALRRRAAAGAGARE</sequence>
<keyword evidence="9" id="KW-1185">Reference proteome</keyword>
<accession>A0ABW0UN59</accession>
<comment type="subcellular location">
    <subcellularLocation>
        <location evidence="1">Cell membrane</location>
        <topology evidence="1">Multi-pass membrane protein</topology>
    </subcellularLocation>
</comment>
<dbReference type="Proteomes" id="UP001596154">
    <property type="component" value="Unassembled WGS sequence"/>
</dbReference>
<evidence type="ECO:0000313" key="9">
    <source>
        <dbReference type="Proteomes" id="UP001596154"/>
    </source>
</evidence>
<keyword evidence="5 6" id="KW-0472">Membrane</keyword>
<proteinExistence type="predicted"/>
<keyword evidence="4 6" id="KW-1133">Transmembrane helix</keyword>
<reference evidence="9" key="1">
    <citation type="journal article" date="2019" name="Int. J. Syst. Evol. Microbiol.">
        <title>The Global Catalogue of Microorganisms (GCM) 10K type strain sequencing project: providing services to taxonomists for standard genome sequencing and annotation.</title>
        <authorList>
            <consortium name="The Broad Institute Genomics Platform"/>
            <consortium name="The Broad Institute Genome Sequencing Center for Infectious Disease"/>
            <person name="Wu L."/>
            <person name="Ma J."/>
        </authorList>
    </citation>
    <scope>NUCLEOTIDE SEQUENCE [LARGE SCALE GENOMIC DNA]</scope>
    <source>
        <strain evidence="9">CGMCC 4.7248</strain>
    </source>
</reference>
<protein>
    <submittedName>
        <fullName evidence="8">FtsX-like permease family protein</fullName>
    </submittedName>
</protein>
<organism evidence="8 9">
    <name type="scientific">Streptomyces bullii</name>
    <dbReference type="NCBI Taxonomy" id="349910"/>
    <lineage>
        <taxon>Bacteria</taxon>
        <taxon>Bacillati</taxon>
        <taxon>Actinomycetota</taxon>
        <taxon>Actinomycetes</taxon>
        <taxon>Kitasatosporales</taxon>
        <taxon>Streptomycetaceae</taxon>
        <taxon>Streptomyces</taxon>
    </lineage>
</organism>
<feature type="transmembrane region" description="Helical" evidence="6">
    <location>
        <begin position="23"/>
        <end position="48"/>
    </location>
</feature>
<evidence type="ECO:0000256" key="4">
    <source>
        <dbReference type="ARBA" id="ARBA00022989"/>
    </source>
</evidence>
<evidence type="ECO:0000313" key="8">
    <source>
        <dbReference type="EMBL" id="MFC5633986.1"/>
    </source>
</evidence>
<feature type="domain" description="ABC3 transporter permease C-terminal" evidence="7">
    <location>
        <begin position="5"/>
        <end position="96"/>
    </location>
</feature>
<evidence type="ECO:0000256" key="3">
    <source>
        <dbReference type="ARBA" id="ARBA00022692"/>
    </source>
</evidence>
<dbReference type="RefSeq" id="WP_381019472.1">
    <property type="nucleotide sequence ID" value="NZ_JBHSNY010000003.1"/>
</dbReference>
<dbReference type="EMBL" id="JBHSNY010000003">
    <property type="protein sequence ID" value="MFC5633986.1"/>
    <property type="molecule type" value="Genomic_DNA"/>
</dbReference>
<gene>
    <name evidence="8" type="ORF">ACFPZJ_09360</name>
</gene>
<evidence type="ECO:0000256" key="5">
    <source>
        <dbReference type="ARBA" id="ARBA00023136"/>
    </source>
</evidence>
<name>A0ABW0UN59_9ACTN</name>